<gene>
    <name evidence="2" type="ordered locus">STH3225</name>
</gene>
<name>Q67JE3_SYMTH</name>
<keyword evidence="3" id="KW-1185">Reference proteome</keyword>
<dbReference type="Proteomes" id="UP000000417">
    <property type="component" value="Chromosome"/>
</dbReference>
<evidence type="ECO:0000313" key="3">
    <source>
        <dbReference type="Proteomes" id="UP000000417"/>
    </source>
</evidence>
<protein>
    <submittedName>
        <fullName evidence="2">Uncharacterized protein</fullName>
    </submittedName>
</protein>
<evidence type="ECO:0000313" key="2">
    <source>
        <dbReference type="EMBL" id="BAD42207.1"/>
    </source>
</evidence>
<dbReference type="KEGG" id="sth:STH3225"/>
<accession>Q67JE3</accession>
<organism evidence="2 3">
    <name type="scientific">Symbiobacterium thermophilum (strain DSM 24528 / JCM 14929 / IAM 14863 / T)</name>
    <dbReference type="NCBI Taxonomy" id="292459"/>
    <lineage>
        <taxon>Bacteria</taxon>
        <taxon>Bacillati</taxon>
        <taxon>Bacillota</taxon>
        <taxon>Clostridia</taxon>
        <taxon>Eubacteriales</taxon>
        <taxon>Symbiobacteriaceae</taxon>
        <taxon>Symbiobacterium</taxon>
    </lineage>
</organism>
<feature type="compositionally biased region" description="Polar residues" evidence="1">
    <location>
        <begin position="85"/>
        <end position="97"/>
    </location>
</feature>
<proteinExistence type="predicted"/>
<sequence>MFSGFCGLVSTCRRDAAGLSVWPLRPSGEMRSASKPLSLVRSRFSWRRNVRWAEAVGCTFRLESDAWITMFEFTGGRVKSRRPSRTGTVLSSSTCFSATGAASPRHRESD</sequence>
<feature type="region of interest" description="Disordered" evidence="1">
    <location>
        <begin position="81"/>
        <end position="110"/>
    </location>
</feature>
<dbReference type="AlphaFoldDB" id="Q67JE3"/>
<dbReference type="HOGENOM" id="CLU_2169792_0_0_9"/>
<evidence type="ECO:0000256" key="1">
    <source>
        <dbReference type="SAM" id="MobiDB-lite"/>
    </source>
</evidence>
<dbReference type="EMBL" id="AP006840">
    <property type="protein sequence ID" value="BAD42207.1"/>
    <property type="molecule type" value="Genomic_DNA"/>
</dbReference>
<reference evidence="2 3" key="1">
    <citation type="journal article" date="2004" name="Nucleic Acids Res.">
        <title>Genome sequence of Symbiobacterium thermophilum, an uncultivable bacterium that depends on microbial commensalism.</title>
        <authorList>
            <person name="Ueda K."/>
            <person name="Yamashita A."/>
            <person name="Ishikawa J."/>
            <person name="Shimada M."/>
            <person name="Watsuji T."/>
            <person name="Morimura K."/>
            <person name="Ikeda H."/>
            <person name="Hattori M."/>
            <person name="Beppu T."/>
        </authorList>
    </citation>
    <scope>NUCLEOTIDE SEQUENCE [LARGE SCALE GENOMIC DNA]</scope>
    <source>
        <strain evidence="3">T / IAM 14863</strain>
    </source>
</reference>